<feature type="compositionally biased region" description="Low complexity" evidence="1">
    <location>
        <begin position="665"/>
        <end position="683"/>
    </location>
</feature>
<feature type="compositionally biased region" description="Polar residues" evidence="1">
    <location>
        <begin position="266"/>
        <end position="281"/>
    </location>
</feature>
<dbReference type="Proteomes" id="UP001177023">
    <property type="component" value="Unassembled WGS sequence"/>
</dbReference>
<accession>A0AA36CBR9</accession>
<sequence length="818" mass="88202">MVEIVADNPIPQLSQPTDYGIPPPPVPPQQIPLQIPEPEFSDRESVASAGISATTATVIQPAQPAVVPVIPIIPAKPVLPKPTVAPARKGGLFDSDGSDEEDIFAQAKKRVATKSESPFDSSLSQKSTVSSIGFLEEEAEPDELHQNKPSQPEKPKNIFAPSLADVLSATSSLRNKPTDASTPAVRQPQPAPKLFEEPPVVRSEPSISQPAKKSLFDSDDSDDDLFSAAPLTSQKKTTKGLFDSDSDDDLFAAIKRRPVTHPPPKQQTEQPKNEPEQSTASGGRLLPVKAYIGTSERPEKKSTPAQITHKKSLFDDSDSDSELFKKPTKPEPKKEEPPKQELEKTAPETTQQSIVQPTVSPVKVEEKKEQTPEPEAPPPFPKSRSPPATVAKPVEAELEVPPPFLGNREEEALEAPPPFRFEPEEREELPFGPPSFASAAEEPDFPLPIPSDHLLYSPPPFDIDRLSRKDEEKQLEFPAEKDEKEDQPLPNNTTLDDTEEMSGARGKLNNSAFASKLSAALAMPPGGPRPPGAPSSSTSSPASSSSAGPLRRAASEQPPRSPESRLFDEKPSLLSSMAKGRPKGPPRRPPTTRNRQSQDSNSSRPISVTSSRASSTDQKEESAPIFRRNPSPIQIRATKSMVLPSSPIKSDEVVIERKLSNTRISEGGSTSGRKSSTSSSRSSLHGGDEDKKSVTAVQNSPPIVRKGSTGSRISITSQTVKSQDTKEPTQPKKKSLFDSESSDDDLFRGKAASTTKTAPKKASVITTTVTKDNTKPPAGPSSTSTTSRPPAPKTTSTAPKKSLFDDSDDDLDLFRKKK</sequence>
<feature type="compositionally biased region" description="Basic and acidic residues" evidence="1">
    <location>
        <begin position="562"/>
        <end position="571"/>
    </location>
</feature>
<keyword evidence="3" id="KW-1185">Reference proteome</keyword>
<feature type="compositionally biased region" description="Basic and acidic residues" evidence="1">
    <location>
        <begin position="649"/>
        <end position="659"/>
    </location>
</feature>
<evidence type="ECO:0000313" key="3">
    <source>
        <dbReference type="Proteomes" id="UP001177023"/>
    </source>
</evidence>
<comment type="caution">
    <text evidence="2">The sequence shown here is derived from an EMBL/GenBank/DDBJ whole genome shotgun (WGS) entry which is preliminary data.</text>
</comment>
<feature type="compositionally biased region" description="Pro residues" evidence="1">
    <location>
        <begin position="21"/>
        <end position="30"/>
    </location>
</feature>
<evidence type="ECO:0000313" key="2">
    <source>
        <dbReference type="EMBL" id="CAJ0565439.1"/>
    </source>
</evidence>
<feature type="non-terminal residue" evidence="2">
    <location>
        <position position="818"/>
    </location>
</feature>
<feature type="compositionally biased region" description="Low complexity" evidence="1">
    <location>
        <begin position="591"/>
        <end position="604"/>
    </location>
</feature>
<organism evidence="2 3">
    <name type="scientific">Mesorhabditis spiculigera</name>
    <dbReference type="NCBI Taxonomy" id="96644"/>
    <lineage>
        <taxon>Eukaryota</taxon>
        <taxon>Metazoa</taxon>
        <taxon>Ecdysozoa</taxon>
        <taxon>Nematoda</taxon>
        <taxon>Chromadorea</taxon>
        <taxon>Rhabditida</taxon>
        <taxon>Rhabditina</taxon>
        <taxon>Rhabditomorpha</taxon>
        <taxon>Rhabditoidea</taxon>
        <taxon>Rhabditidae</taxon>
        <taxon>Mesorhabditinae</taxon>
        <taxon>Mesorhabditis</taxon>
    </lineage>
</organism>
<reference evidence="2" key="1">
    <citation type="submission" date="2023-06" db="EMBL/GenBank/DDBJ databases">
        <authorList>
            <person name="Delattre M."/>
        </authorList>
    </citation>
    <scope>NUCLEOTIDE SEQUENCE</scope>
    <source>
        <strain evidence="2">AF72</strain>
    </source>
</reference>
<feature type="compositionally biased region" description="Polar residues" evidence="1">
    <location>
        <begin position="708"/>
        <end position="722"/>
    </location>
</feature>
<feature type="compositionally biased region" description="Low complexity" evidence="1">
    <location>
        <begin position="534"/>
        <end position="552"/>
    </location>
</feature>
<feature type="compositionally biased region" description="Polar residues" evidence="1">
    <location>
        <begin position="114"/>
        <end position="131"/>
    </location>
</feature>
<feature type="compositionally biased region" description="Low complexity" evidence="1">
    <location>
        <begin position="508"/>
        <end position="524"/>
    </location>
</feature>
<feature type="compositionally biased region" description="Low complexity" evidence="1">
    <location>
        <begin position="780"/>
        <end position="801"/>
    </location>
</feature>
<gene>
    <name evidence="2" type="ORF">MSPICULIGERA_LOCUS4080</name>
</gene>
<feature type="compositionally biased region" description="Basic and acidic residues" evidence="1">
    <location>
        <begin position="142"/>
        <end position="156"/>
    </location>
</feature>
<feature type="compositionally biased region" description="Low complexity" evidence="1">
    <location>
        <begin position="750"/>
        <end position="763"/>
    </location>
</feature>
<proteinExistence type="predicted"/>
<feature type="region of interest" description="Disordered" evidence="1">
    <location>
        <begin position="83"/>
        <end position="818"/>
    </location>
</feature>
<feature type="compositionally biased region" description="Polar residues" evidence="1">
    <location>
        <begin position="168"/>
        <end position="181"/>
    </location>
</feature>
<name>A0AA36CBR9_9BILA</name>
<feature type="region of interest" description="Disordered" evidence="1">
    <location>
        <begin position="1"/>
        <end position="30"/>
    </location>
</feature>
<feature type="compositionally biased region" description="Basic and acidic residues" evidence="1">
    <location>
        <begin position="322"/>
        <end position="346"/>
    </location>
</feature>
<feature type="compositionally biased region" description="Polar residues" evidence="1">
    <location>
        <begin position="605"/>
        <end position="616"/>
    </location>
</feature>
<protein>
    <submittedName>
        <fullName evidence="2">Uncharacterized protein</fullName>
    </submittedName>
</protein>
<feature type="compositionally biased region" description="Basic and acidic residues" evidence="1">
    <location>
        <begin position="462"/>
        <end position="487"/>
    </location>
</feature>
<dbReference type="AlphaFoldDB" id="A0AA36CBR9"/>
<dbReference type="EMBL" id="CATQJA010001039">
    <property type="protein sequence ID" value="CAJ0565439.1"/>
    <property type="molecule type" value="Genomic_DNA"/>
</dbReference>
<evidence type="ECO:0000256" key="1">
    <source>
        <dbReference type="SAM" id="MobiDB-lite"/>
    </source>
</evidence>
<feature type="compositionally biased region" description="Polar residues" evidence="1">
    <location>
        <begin position="347"/>
        <end position="359"/>
    </location>
</feature>